<evidence type="ECO:0000313" key="1">
    <source>
        <dbReference type="EMBL" id="TNV73342.1"/>
    </source>
</evidence>
<protein>
    <submittedName>
        <fullName evidence="1">Uncharacterized protein</fullName>
    </submittedName>
</protein>
<keyword evidence="2" id="KW-1185">Reference proteome</keyword>
<reference evidence="1" key="1">
    <citation type="submission" date="2019-06" db="EMBL/GenBank/DDBJ databases">
        <authorList>
            <person name="Zheng W."/>
        </authorList>
    </citation>
    <scope>NUCLEOTIDE SEQUENCE</scope>
    <source>
        <strain evidence="1">QDHG01</strain>
    </source>
</reference>
<organism evidence="1 2">
    <name type="scientific">Halteria grandinella</name>
    <dbReference type="NCBI Taxonomy" id="5974"/>
    <lineage>
        <taxon>Eukaryota</taxon>
        <taxon>Sar</taxon>
        <taxon>Alveolata</taxon>
        <taxon>Ciliophora</taxon>
        <taxon>Intramacronucleata</taxon>
        <taxon>Spirotrichea</taxon>
        <taxon>Stichotrichia</taxon>
        <taxon>Sporadotrichida</taxon>
        <taxon>Halteriidae</taxon>
        <taxon>Halteria</taxon>
    </lineage>
</organism>
<dbReference type="Proteomes" id="UP000785679">
    <property type="component" value="Unassembled WGS sequence"/>
</dbReference>
<evidence type="ECO:0000313" key="2">
    <source>
        <dbReference type="Proteomes" id="UP000785679"/>
    </source>
</evidence>
<comment type="caution">
    <text evidence="1">The sequence shown here is derived from an EMBL/GenBank/DDBJ whole genome shotgun (WGS) entry which is preliminary data.</text>
</comment>
<name>A0A8J8NDS2_HALGN</name>
<accession>A0A8J8NDS2</accession>
<dbReference type="EMBL" id="RRYP01019152">
    <property type="protein sequence ID" value="TNV73342.1"/>
    <property type="molecule type" value="Genomic_DNA"/>
</dbReference>
<sequence>MPFVWQSMQQRGCQSLLGQKGSRQMKWTGGCQEQVQGFKVSFEQRDQFSGRGVCSIIIIILNGRQGKRRHLLATQRRERWPTQSRKRIQKQVQVLALWQRCRHHQQGEIGKTEEIQPSSWSL</sequence>
<proteinExistence type="predicted"/>
<gene>
    <name evidence="1" type="ORF">FGO68_gene8661</name>
</gene>
<dbReference type="AlphaFoldDB" id="A0A8J8NDS2"/>